<gene>
    <name evidence="2" type="ORF">Gasu_55250</name>
</gene>
<proteinExistence type="predicted"/>
<evidence type="ECO:0000313" key="3">
    <source>
        <dbReference type="Proteomes" id="UP000030680"/>
    </source>
</evidence>
<sequence>MQGEEEFSSYFTTSSPLQMILGKIDKSKISMMRIPLRILAFSPFRVSLLRYVKEQFSSKHWTRNRSKLFVFGGVIIVAFIVAQRRKIHRALTVSSNLTLVRSAAQLTSDSTKILRDEVSQKSISIYRYVISLVCNLLNKFHGAIKISDDQQRQSDISSIKSLVRTRTEKLLQFFRIIQGKPPAGLNLEETVYNQVEAICDLLEVLLMQRDEPYNQFNHAHNLKASPVGHSRIGQQDKVLEPLESNDYNIHVDKENSPCNAYEKLNNAISLTERLTRDLATFRKSKEQS</sequence>
<reference evidence="3" key="1">
    <citation type="journal article" date="2013" name="Science">
        <title>Gene transfer from bacteria and archaea facilitated evolution of an extremophilic eukaryote.</title>
        <authorList>
            <person name="Schonknecht G."/>
            <person name="Chen W.H."/>
            <person name="Ternes C.M."/>
            <person name="Barbier G.G."/>
            <person name="Shrestha R.P."/>
            <person name="Stanke M."/>
            <person name="Brautigam A."/>
            <person name="Baker B.J."/>
            <person name="Banfield J.F."/>
            <person name="Garavito R.M."/>
            <person name="Carr K."/>
            <person name="Wilkerson C."/>
            <person name="Rensing S.A."/>
            <person name="Gagneul D."/>
            <person name="Dickenson N.E."/>
            <person name="Oesterhelt C."/>
            <person name="Lercher M.J."/>
            <person name="Weber A.P."/>
        </authorList>
    </citation>
    <scope>NUCLEOTIDE SEQUENCE [LARGE SCALE GENOMIC DNA]</scope>
    <source>
        <strain evidence="3">074W</strain>
    </source>
</reference>
<keyword evidence="3" id="KW-1185">Reference proteome</keyword>
<dbReference type="KEGG" id="gsl:Gasu_55250"/>
<dbReference type="AlphaFoldDB" id="M2XT77"/>
<keyword evidence="1" id="KW-0812">Transmembrane</keyword>
<dbReference type="OrthoDB" id="10408461at2759"/>
<dbReference type="Gramene" id="EME26838">
    <property type="protein sequence ID" value="EME26838"/>
    <property type="gene ID" value="Gasu_55250"/>
</dbReference>
<evidence type="ECO:0000256" key="1">
    <source>
        <dbReference type="SAM" id="Phobius"/>
    </source>
</evidence>
<dbReference type="EMBL" id="KB454541">
    <property type="protein sequence ID" value="EME26838.1"/>
    <property type="molecule type" value="Genomic_DNA"/>
</dbReference>
<accession>M2XT77</accession>
<dbReference type="Proteomes" id="UP000030680">
    <property type="component" value="Unassembled WGS sequence"/>
</dbReference>
<dbReference type="GeneID" id="17085789"/>
<organism evidence="2 3">
    <name type="scientific">Galdieria sulphuraria</name>
    <name type="common">Red alga</name>
    <dbReference type="NCBI Taxonomy" id="130081"/>
    <lineage>
        <taxon>Eukaryota</taxon>
        <taxon>Rhodophyta</taxon>
        <taxon>Bangiophyceae</taxon>
        <taxon>Galdieriales</taxon>
        <taxon>Galdieriaceae</taxon>
        <taxon>Galdieria</taxon>
    </lineage>
</organism>
<keyword evidence="1" id="KW-0472">Membrane</keyword>
<dbReference type="RefSeq" id="XP_005703358.1">
    <property type="nucleotide sequence ID" value="XM_005703301.1"/>
</dbReference>
<keyword evidence="1" id="KW-1133">Transmembrane helix</keyword>
<feature type="transmembrane region" description="Helical" evidence="1">
    <location>
        <begin position="64"/>
        <end position="82"/>
    </location>
</feature>
<protein>
    <submittedName>
        <fullName evidence="2">Uncharacterized protein</fullName>
    </submittedName>
</protein>
<name>M2XT77_GALSU</name>
<evidence type="ECO:0000313" key="2">
    <source>
        <dbReference type="EMBL" id="EME26838.1"/>
    </source>
</evidence>